<evidence type="ECO:0000256" key="12">
    <source>
        <dbReference type="SAM" id="SignalP"/>
    </source>
</evidence>
<evidence type="ECO:0000256" key="2">
    <source>
        <dbReference type="ARBA" id="ARBA00006704"/>
    </source>
</evidence>
<evidence type="ECO:0000313" key="15">
    <source>
        <dbReference type="Proteomes" id="UP000064967"/>
    </source>
</evidence>
<keyword evidence="11" id="KW-0066">ATP synthesis</keyword>
<feature type="site" description="Reversibly protonated during proton transport" evidence="11">
    <location>
        <position position="94"/>
    </location>
</feature>
<dbReference type="AlphaFoldDB" id="A0A0K1PVP7"/>
<evidence type="ECO:0000256" key="7">
    <source>
        <dbReference type="ARBA" id="ARBA00022989"/>
    </source>
</evidence>
<name>A0A0K1PVP7_9BACT</name>
<evidence type="ECO:0000256" key="4">
    <source>
        <dbReference type="ARBA" id="ARBA00022547"/>
    </source>
</evidence>
<dbReference type="KEGG" id="llu:AKJ09_04115"/>
<keyword evidence="10 11" id="KW-0472">Membrane</keyword>
<protein>
    <recommendedName>
        <fullName evidence="11">ATP synthase subunit c</fullName>
    </recommendedName>
    <alternativeName>
        <fullName evidence="11">ATP synthase F(0) sector subunit c</fullName>
    </alternativeName>
    <alternativeName>
        <fullName evidence="11">F-type ATPase subunit c</fullName>
        <shortName evidence="11">F-ATPase subunit c</shortName>
    </alternativeName>
    <alternativeName>
        <fullName evidence="11">Lipid-binding protein</fullName>
    </alternativeName>
</protein>
<dbReference type="HAMAP" id="MF_01396">
    <property type="entry name" value="ATP_synth_c_bact"/>
    <property type="match status" value="1"/>
</dbReference>
<dbReference type="Proteomes" id="UP000064967">
    <property type="component" value="Chromosome"/>
</dbReference>
<dbReference type="PROSITE" id="PS00605">
    <property type="entry name" value="ATPASE_C"/>
    <property type="match status" value="1"/>
</dbReference>
<keyword evidence="12" id="KW-0732">Signal</keyword>
<feature type="signal peptide" evidence="12">
    <location>
        <begin position="1"/>
        <end position="25"/>
    </location>
</feature>
<dbReference type="GO" id="GO:0008289">
    <property type="term" value="F:lipid binding"/>
    <property type="evidence" value="ECO:0007669"/>
    <property type="project" value="UniProtKB-KW"/>
</dbReference>
<evidence type="ECO:0000259" key="13">
    <source>
        <dbReference type="Pfam" id="PF00137"/>
    </source>
</evidence>
<evidence type="ECO:0000256" key="8">
    <source>
        <dbReference type="ARBA" id="ARBA00023065"/>
    </source>
</evidence>
<dbReference type="STRING" id="1391654.AKJ09_04115"/>
<keyword evidence="15" id="KW-1185">Reference proteome</keyword>
<dbReference type="OrthoDB" id="5296711at2"/>
<feature type="chain" id="PRO_5005466694" description="ATP synthase subunit c" evidence="12">
    <location>
        <begin position="26"/>
        <end position="114"/>
    </location>
</feature>
<dbReference type="EMBL" id="CP012333">
    <property type="protein sequence ID" value="AKU97451.1"/>
    <property type="molecule type" value="Genomic_DNA"/>
</dbReference>
<comment type="subcellular location">
    <subcellularLocation>
        <location evidence="11">Cell membrane</location>
        <topology evidence="11">Multi-pass membrane protein</topology>
    </subcellularLocation>
    <subcellularLocation>
        <location evidence="1">Membrane</location>
        <topology evidence="1">Multi-pass membrane protein</topology>
    </subcellularLocation>
</comment>
<dbReference type="GO" id="GO:0046933">
    <property type="term" value="F:proton-transporting ATP synthase activity, rotational mechanism"/>
    <property type="evidence" value="ECO:0007669"/>
    <property type="project" value="UniProtKB-UniRule"/>
</dbReference>
<dbReference type="Pfam" id="PF00137">
    <property type="entry name" value="ATP-synt_C"/>
    <property type="match status" value="1"/>
</dbReference>
<keyword evidence="9 11" id="KW-0446">Lipid-binding</keyword>
<evidence type="ECO:0000313" key="14">
    <source>
        <dbReference type="EMBL" id="AKU97451.1"/>
    </source>
</evidence>
<keyword evidence="4 11" id="KW-0138">CF(0)</keyword>
<gene>
    <name evidence="11" type="primary">atpE</name>
    <name evidence="14" type="ORF">AKJ09_04115</name>
</gene>
<keyword evidence="3 11" id="KW-0813">Transport</keyword>
<keyword evidence="8 11" id="KW-0406">Ion transport</keyword>
<dbReference type="GO" id="GO:0005886">
    <property type="term" value="C:plasma membrane"/>
    <property type="evidence" value="ECO:0007669"/>
    <property type="project" value="UniProtKB-SubCell"/>
</dbReference>
<dbReference type="InterPro" id="IPR002379">
    <property type="entry name" value="ATPase_proteolipid_c-like_dom"/>
</dbReference>
<dbReference type="GO" id="GO:0045259">
    <property type="term" value="C:proton-transporting ATP synthase complex"/>
    <property type="evidence" value="ECO:0007669"/>
    <property type="project" value="UniProtKB-KW"/>
</dbReference>
<dbReference type="InterPro" id="IPR020537">
    <property type="entry name" value="ATP_synth_F0_csu_DDCD_BS"/>
</dbReference>
<feature type="transmembrane region" description="Helical" evidence="11">
    <location>
        <begin position="41"/>
        <end position="66"/>
    </location>
</feature>
<dbReference type="CDD" id="cd18121">
    <property type="entry name" value="ATP-synt_Fo_c"/>
    <property type="match status" value="1"/>
</dbReference>
<proteinExistence type="inferred from homology"/>
<reference evidence="14 15" key="1">
    <citation type="submission" date="2015-08" db="EMBL/GenBank/DDBJ databases">
        <authorList>
            <person name="Babu N.S."/>
            <person name="Beckwith C.J."/>
            <person name="Beseler K.G."/>
            <person name="Brison A."/>
            <person name="Carone J.V."/>
            <person name="Caskin T.P."/>
            <person name="Diamond M."/>
            <person name="Durham M.E."/>
            <person name="Foxe J.M."/>
            <person name="Go M."/>
            <person name="Henderson B.A."/>
            <person name="Jones I.B."/>
            <person name="McGettigan J.A."/>
            <person name="Micheletti S.J."/>
            <person name="Nasrallah M.E."/>
            <person name="Ortiz D."/>
            <person name="Piller C.R."/>
            <person name="Privatt S.R."/>
            <person name="Schneider S.L."/>
            <person name="Sharp S."/>
            <person name="Smith T.C."/>
            <person name="Stanton J.D."/>
            <person name="Ullery H.E."/>
            <person name="Wilson R.J."/>
            <person name="Serrano M.G."/>
            <person name="Buck G."/>
            <person name="Lee V."/>
            <person name="Wang Y."/>
            <person name="Carvalho R."/>
            <person name="Voegtly L."/>
            <person name="Shi R."/>
            <person name="Duckworth R."/>
            <person name="Johnson A."/>
            <person name="Loviza R."/>
            <person name="Walstead R."/>
            <person name="Shah Z."/>
            <person name="Kiflezghi M."/>
            <person name="Wade K."/>
            <person name="Ball S.L."/>
            <person name="Bradley K.W."/>
            <person name="Asai D.J."/>
            <person name="Bowman C.A."/>
            <person name="Russell D.A."/>
            <person name="Pope W.H."/>
            <person name="Jacobs-Sera D."/>
            <person name="Hendrix R.W."/>
            <person name="Hatfull G.F."/>
        </authorList>
    </citation>
    <scope>NUCLEOTIDE SEQUENCE [LARGE SCALE GENOMIC DNA]</scope>
    <source>
        <strain evidence="14 15">DSM 27648</strain>
    </source>
</reference>
<dbReference type="InterPro" id="IPR038662">
    <property type="entry name" value="ATP_synth_F0_csu_sf"/>
</dbReference>
<dbReference type="RefSeq" id="WP_146648584.1">
    <property type="nucleotide sequence ID" value="NZ_CP012333.1"/>
</dbReference>
<feature type="domain" description="V-ATPase proteolipid subunit C-like" evidence="13">
    <location>
        <begin position="45"/>
        <end position="107"/>
    </location>
</feature>
<evidence type="ECO:0000256" key="6">
    <source>
        <dbReference type="ARBA" id="ARBA00022781"/>
    </source>
</evidence>
<organism evidence="14 15">
    <name type="scientific">Labilithrix luteola</name>
    <dbReference type="NCBI Taxonomy" id="1391654"/>
    <lineage>
        <taxon>Bacteria</taxon>
        <taxon>Pseudomonadati</taxon>
        <taxon>Myxococcota</taxon>
        <taxon>Polyangia</taxon>
        <taxon>Polyangiales</taxon>
        <taxon>Labilitrichaceae</taxon>
        <taxon>Labilithrix</taxon>
    </lineage>
</organism>
<evidence type="ECO:0000256" key="10">
    <source>
        <dbReference type="ARBA" id="ARBA00023136"/>
    </source>
</evidence>
<dbReference type="GO" id="GO:0033177">
    <property type="term" value="C:proton-transporting two-sector ATPase complex, proton-transporting domain"/>
    <property type="evidence" value="ECO:0007669"/>
    <property type="project" value="InterPro"/>
</dbReference>
<dbReference type="InterPro" id="IPR035921">
    <property type="entry name" value="F/V-ATP_Csub_sf"/>
</dbReference>
<keyword evidence="7 11" id="KW-1133">Transmembrane helix</keyword>
<accession>A0A0K1PVP7</accession>
<dbReference type="Gene3D" id="1.20.20.10">
    <property type="entry name" value="F1F0 ATP synthase subunit C"/>
    <property type="match status" value="1"/>
</dbReference>
<keyword evidence="6 11" id="KW-0375">Hydrogen ion transport</keyword>
<dbReference type="SUPFAM" id="SSF81333">
    <property type="entry name" value="F1F0 ATP synthase subunit C"/>
    <property type="match status" value="1"/>
</dbReference>
<sequence length="114" mass="11293">MSIRKLGPAALAFVAAFVVPVAAFAADETHVGANKFDVKMWAAAAAGVAIGLGVLGGAMGQGKAAAAALEGISRNPGAAARIQTPMILGLALIESLVLLSFVIAFFLQGMAGGQ</sequence>
<comment type="similarity">
    <text evidence="2 11">Belongs to the ATPase C chain family.</text>
</comment>
<dbReference type="InterPro" id="IPR000454">
    <property type="entry name" value="ATP_synth_F0_csu"/>
</dbReference>
<keyword evidence="11" id="KW-1003">Cell membrane</keyword>
<evidence type="ECO:0000256" key="1">
    <source>
        <dbReference type="ARBA" id="ARBA00004141"/>
    </source>
</evidence>
<evidence type="ECO:0000256" key="11">
    <source>
        <dbReference type="HAMAP-Rule" id="MF_01396"/>
    </source>
</evidence>
<dbReference type="PRINTS" id="PR00124">
    <property type="entry name" value="ATPASEC"/>
</dbReference>
<feature type="transmembrane region" description="Helical" evidence="11">
    <location>
        <begin position="87"/>
        <end position="107"/>
    </location>
</feature>
<dbReference type="PATRIC" id="fig|1391654.3.peg.4172"/>
<evidence type="ECO:0000256" key="9">
    <source>
        <dbReference type="ARBA" id="ARBA00023121"/>
    </source>
</evidence>
<comment type="function">
    <text evidence="11">F(1)F(0) ATP synthase produces ATP from ADP in the presence of a proton or sodium gradient. F-type ATPases consist of two structural domains, F(1) containing the extramembraneous catalytic core and F(0) containing the membrane proton channel, linked together by a central stalk and a peripheral stalk. During catalysis, ATP synthesis in the catalytic domain of F(1) is coupled via a rotary mechanism of the central stalk subunits to proton translocation.</text>
</comment>
<comment type="function">
    <text evidence="11">Key component of the F(0) channel; it plays a direct role in translocation across the membrane. A homomeric c-ring of between 10-14 subunits forms the central stalk rotor element with the F(1) delta and epsilon subunits.</text>
</comment>
<evidence type="ECO:0000256" key="5">
    <source>
        <dbReference type="ARBA" id="ARBA00022692"/>
    </source>
</evidence>
<keyword evidence="5 11" id="KW-0812">Transmembrane</keyword>
<evidence type="ECO:0000256" key="3">
    <source>
        <dbReference type="ARBA" id="ARBA00022448"/>
    </source>
</evidence>